<evidence type="ECO:0000256" key="1">
    <source>
        <dbReference type="ARBA" id="ARBA00022679"/>
    </source>
</evidence>
<evidence type="ECO:0000256" key="2">
    <source>
        <dbReference type="ARBA" id="ARBA00022777"/>
    </source>
</evidence>
<evidence type="ECO:0000259" key="4">
    <source>
        <dbReference type="Pfam" id="PF02782"/>
    </source>
</evidence>
<dbReference type="PANTHER" id="PTHR43095">
    <property type="entry name" value="SUGAR KINASE"/>
    <property type="match status" value="1"/>
</dbReference>
<dbReference type="InterPro" id="IPR018485">
    <property type="entry name" value="FGGY_C"/>
</dbReference>
<dbReference type="PIRSF" id="PIRSF000538">
    <property type="entry name" value="GlpK"/>
    <property type="match status" value="1"/>
</dbReference>
<evidence type="ECO:0000259" key="3">
    <source>
        <dbReference type="Pfam" id="PF00370"/>
    </source>
</evidence>
<dbReference type="InterPro" id="IPR000577">
    <property type="entry name" value="Carb_kinase_FGGY"/>
</dbReference>
<dbReference type="AlphaFoldDB" id="A0A381YWH3"/>
<dbReference type="GO" id="GO:0016301">
    <property type="term" value="F:kinase activity"/>
    <property type="evidence" value="ECO:0007669"/>
    <property type="project" value="UniProtKB-KW"/>
</dbReference>
<dbReference type="InterPro" id="IPR050406">
    <property type="entry name" value="FGGY_Carb_Kinase"/>
</dbReference>
<reference evidence="5" key="1">
    <citation type="submission" date="2018-05" db="EMBL/GenBank/DDBJ databases">
        <authorList>
            <person name="Lanie J.A."/>
            <person name="Ng W.-L."/>
            <person name="Kazmierczak K.M."/>
            <person name="Andrzejewski T.M."/>
            <person name="Davidsen T.M."/>
            <person name="Wayne K.J."/>
            <person name="Tettelin H."/>
            <person name="Glass J.I."/>
            <person name="Rusch D."/>
            <person name="Podicherti R."/>
            <person name="Tsui H.-C.T."/>
            <person name="Winkler M.E."/>
        </authorList>
    </citation>
    <scope>NUCLEOTIDE SEQUENCE</scope>
</reference>
<dbReference type="GO" id="GO:0005975">
    <property type="term" value="P:carbohydrate metabolic process"/>
    <property type="evidence" value="ECO:0007669"/>
    <property type="project" value="InterPro"/>
</dbReference>
<evidence type="ECO:0008006" key="6">
    <source>
        <dbReference type="Google" id="ProtNLM"/>
    </source>
</evidence>
<dbReference type="Gene3D" id="3.30.420.40">
    <property type="match status" value="2"/>
</dbReference>
<dbReference type="PANTHER" id="PTHR43095:SF5">
    <property type="entry name" value="XYLULOSE KINASE"/>
    <property type="match status" value="1"/>
</dbReference>
<name>A0A381YWH3_9ZZZZ</name>
<dbReference type="CDD" id="cd07777">
    <property type="entry name" value="ASKHA_NBD_FGGY_SHK"/>
    <property type="match status" value="1"/>
</dbReference>
<dbReference type="InterPro" id="IPR018484">
    <property type="entry name" value="FGGY_N"/>
</dbReference>
<dbReference type="EMBL" id="UINC01019223">
    <property type="protein sequence ID" value="SVA81294.1"/>
    <property type="molecule type" value="Genomic_DNA"/>
</dbReference>
<organism evidence="5">
    <name type="scientific">marine metagenome</name>
    <dbReference type="NCBI Taxonomy" id="408172"/>
    <lineage>
        <taxon>unclassified sequences</taxon>
        <taxon>metagenomes</taxon>
        <taxon>ecological metagenomes</taxon>
    </lineage>
</organism>
<feature type="domain" description="Carbohydrate kinase FGGY N-terminal" evidence="3">
    <location>
        <begin position="5"/>
        <end position="265"/>
    </location>
</feature>
<gene>
    <name evidence="5" type="ORF">METZ01_LOCUS134148</name>
</gene>
<proteinExistence type="predicted"/>
<keyword evidence="1" id="KW-0808">Transferase</keyword>
<sequence length="497" mass="52597">MSTQYLSIDVGSTSLTAVIIDIESKSVVGSSSAANASEITSAADKKIGRSEWDVERMADLAITNAANLIKHTNSQPAAIGITGQQQGLQLLDKQLKTVGNFISWQDQRSKDLIRGTNHTYLDAMGKLGGAKTDTGGLPAFENTGCPIVTGYTAPNLYWLKVNKELSSNFSNIHGTTAPEFVVSRLTGTRPVTDPTDAVSWGVYDLTKMEWNYNLIDSLGLHQSLLSDLAESCTPAGTLTTQMAARLGAKAGIPVSVASGDHQCSFAGTVTDYENTLAINIGTGGQASVYVEHPTPRGWLELRPFIQGGYLLAGVGVVGGRTFRTLRDFFNNASSALTGYELDSDVMYEKLVELATNIPAGSEGVIVDPLFTGSRSNPRAKAAIREITPGTFTPGHIARALFEAMASQLAGSYREAVKLGAGERSFLVGSGNGLKLNPVLWESINAELGMPVQLSQHNEEAAIGAALCAAVADGSFNSMNEASTSFLNFITPTTTDEA</sequence>
<accession>A0A381YWH3</accession>
<evidence type="ECO:0000313" key="5">
    <source>
        <dbReference type="EMBL" id="SVA81294.1"/>
    </source>
</evidence>
<dbReference type="SUPFAM" id="SSF53067">
    <property type="entry name" value="Actin-like ATPase domain"/>
    <property type="match status" value="2"/>
</dbReference>
<dbReference type="InterPro" id="IPR043129">
    <property type="entry name" value="ATPase_NBD"/>
</dbReference>
<feature type="domain" description="Carbohydrate kinase FGGY C-terminal" evidence="4">
    <location>
        <begin position="278"/>
        <end position="471"/>
    </location>
</feature>
<dbReference type="Pfam" id="PF00370">
    <property type="entry name" value="FGGY_N"/>
    <property type="match status" value="1"/>
</dbReference>
<protein>
    <recommendedName>
        <fullName evidence="6">Carbohydrate kinase FGGY N-terminal domain-containing protein</fullName>
    </recommendedName>
</protein>
<dbReference type="Pfam" id="PF02782">
    <property type="entry name" value="FGGY_C"/>
    <property type="match status" value="1"/>
</dbReference>
<keyword evidence="2" id="KW-0418">Kinase</keyword>